<dbReference type="AlphaFoldDB" id="A0AAU8A6B3"/>
<organism evidence="1">
    <name type="scientific">Christensenella massiliensis</name>
    <dbReference type="NCBI Taxonomy" id="1805714"/>
    <lineage>
        <taxon>Bacteria</taxon>
        <taxon>Bacillati</taxon>
        <taxon>Bacillota</taxon>
        <taxon>Clostridia</taxon>
        <taxon>Christensenellales</taxon>
        <taxon>Christensenellaceae</taxon>
        <taxon>Christensenella</taxon>
    </lineage>
</organism>
<name>A0AAU8A6B3_9FIRM</name>
<dbReference type="Pfam" id="PF20116">
    <property type="entry name" value="DUF6506"/>
    <property type="match status" value="1"/>
</dbReference>
<accession>A0AAU8A6B3</accession>
<sequence length="102" mass="11300">MKKKFAFLLMGEHYDPARHCAEFETEKQITYICTVKNAEEAYAKAAALKDAGVGAIELCGAFGEEMARKIIGLTGGEVAVGFVTHFPEQDGVFERFFQRFNG</sequence>
<dbReference type="RefSeq" id="WP_079546230.1">
    <property type="nucleotide sequence ID" value="NZ_CP117826.1"/>
</dbReference>
<evidence type="ECO:0000313" key="1">
    <source>
        <dbReference type="EMBL" id="XCC61611.1"/>
    </source>
</evidence>
<dbReference type="EMBL" id="CP117826">
    <property type="protein sequence ID" value="XCC61611.1"/>
    <property type="molecule type" value="Genomic_DNA"/>
</dbReference>
<proteinExistence type="predicted"/>
<gene>
    <name evidence="1" type="ORF">PUP29_08745</name>
</gene>
<dbReference type="InterPro" id="IPR045441">
    <property type="entry name" value="DUF6506"/>
</dbReference>
<reference evidence="1" key="1">
    <citation type="submission" date="2023-02" db="EMBL/GenBank/DDBJ databases">
        <title>Gut commensal Christensenella minuta modulates host metabolism via a new class of secondary bile acids.</title>
        <authorList>
            <person name="Liu C."/>
        </authorList>
    </citation>
    <scope>NUCLEOTIDE SEQUENCE</scope>
    <source>
        <strain evidence="1">CA70</strain>
    </source>
</reference>
<protein>
    <submittedName>
        <fullName evidence="1">DUF6506 family protein</fullName>
    </submittedName>
</protein>